<dbReference type="AlphaFoldDB" id="A0A0E9QKK0"/>
<evidence type="ECO:0000313" key="1">
    <source>
        <dbReference type="EMBL" id="JAH17411.1"/>
    </source>
</evidence>
<accession>A0A0E9QKK0</accession>
<reference evidence="1" key="1">
    <citation type="submission" date="2014-11" db="EMBL/GenBank/DDBJ databases">
        <authorList>
            <person name="Amaro Gonzalez C."/>
        </authorList>
    </citation>
    <scope>NUCLEOTIDE SEQUENCE</scope>
</reference>
<reference evidence="1" key="2">
    <citation type="journal article" date="2015" name="Fish Shellfish Immunol.">
        <title>Early steps in the European eel (Anguilla anguilla)-Vibrio vulnificus interaction in the gills: Role of the RtxA13 toxin.</title>
        <authorList>
            <person name="Callol A."/>
            <person name="Pajuelo D."/>
            <person name="Ebbesson L."/>
            <person name="Teles M."/>
            <person name="MacKenzie S."/>
            <person name="Amaro C."/>
        </authorList>
    </citation>
    <scope>NUCLEOTIDE SEQUENCE</scope>
</reference>
<protein>
    <submittedName>
        <fullName evidence="1">Uncharacterized protein</fullName>
    </submittedName>
</protein>
<name>A0A0E9QKK0_ANGAN</name>
<dbReference type="EMBL" id="GBXM01091166">
    <property type="protein sequence ID" value="JAH17411.1"/>
    <property type="molecule type" value="Transcribed_RNA"/>
</dbReference>
<sequence length="49" mass="5396">MVVWKNLTSLYRALTSTPSTTFGISWKANREPGIIAQSVPNLTNAFLAE</sequence>
<organism evidence="1">
    <name type="scientific">Anguilla anguilla</name>
    <name type="common">European freshwater eel</name>
    <name type="synonym">Muraena anguilla</name>
    <dbReference type="NCBI Taxonomy" id="7936"/>
    <lineage>
        <taxon>Eukaryota</taxon>
        <taxon>Metazoa</taxon>
        <taxon>Chordata</taxon>
        <taxon>Craniata</taxon>
        <taxon>Vertebrata</taxon>
        <taxon>Euteleostomi</taxon>
        <taxon>Actinopterygii</taxon>
        <taxon>Neopterygii</taxon>
        <taxon>Teleostei</taxon>
        <taxon>Anguilliformes</taxon>
        <taxon>Anguillidae</taxon>
        <taxon>Anguilla</taxon>
    </lineage>
</organism>
<proteinExistence type="predicted"/>